<protein>
    <submittedName>
        <fullName evidence="1">Uncharacterized protein</fullName>
    </submittedName>
</protein>
<dbReference type="EMBL" id="JASBWS010000002">
    <property type="protein sequence ID" value="KAJ9117333.1"/>
    <property type="molecule type" value="Genomic_DNA"/>
</dbReference>
<name>A0ACC2X0U3_9TREE</name>
<gene>
    <name evidence="1" type="ORF">QFC20_000481</name>
</gene>
<organism evidence="1 2">
    <name type="scientific">Naganishia adeliensis</name>
    <dbReference type="NCBI Taxonomy" id="92952"/>
    <lineage>
        <taxon>Eukaryota</taxon>
        <taxon>Fungi</taxon>
        <taxon>Dikarya</taxon>
        <taxon>Basidiomycota</taxon>
        <taxon>Agaricomycotina</taxon>
        <taxon>Tremellomycetes</taxon>
        <taxon>Filobasidiales</taxon>
        <taxon>Filobasidiaceae</taxon>
        <taxon>Naganishia</taxon>
    </lineage>
</organism>
<dbReference type="Proteomes" id="UP001230649">
    <property type="component" value="Unassembled WGS sequence"/>
</dbReference>
<evidence type="ECO:0000313" key="1">
    <source>
        <dbReference type="EMBL" id="KAJ9117333.1"/>
    </source>
</evidence>
<sequence length="152" mass="17155">MAPGGPTRDGYELCPACIEVHGIKHTKAMSEMEPGELGTRRTVQRNVRKLGALNHTYKELLWGAKGWKEIEYHDKCKCSICQIDLYENRFKCISCPNFNLCRTSHPFLAVPDQQSKRQLQLQQPGPSRSTPPPALPYPGVNSIKHPGIFCHK</sequence>
<keyword evidence="2" id="KW-1185">Reference proteome</keyword>
<proteinExistence type="predicted"/>
<comment type="caution">
    <text evidence="1">The sequence shown here is derived from an EMBL/GenBank/DDBJ whole genome shotgun (WGS) entry which is preliminary data.</text>
</comment>
<reference evidence="1" key="1">
    <citation type="submission" date="2023-04" db="EMBL/GenBank/DDBJ databases">
        <title>Draft Genome sequencing of Naganishia species isolated from polar environments using Oxford Nanopore Technology.</title>
        <authorList>
            <person name="Leo P."/>
            <person name="Venkateswaran K."/>
        </authorList>
    </citation>
    <scope>NUCLEOTIDE SEQUENCE</scope>
    <source>
        <strain evidence="1">MNA-CCFEE 5262</strain>
    </source>
</reference>
<accession>A0ACC2X0U3</accession>
<evidence type="ECO:0000313" key="2">
    <source>
        <dbReference type="Proteomes" id="UP001230649"/>
    </source>
</evidence>